<reference evidence="1 2" key="1">
    <citation type="journal article" date="2015" name="Biotechnol. Biofuels">
        <title>Enhanced degradation of softwood versus hardwood by the white-rot fungus Pycnoporus coccineus.</title>
        <authorList>
            <person name="Couturier M."/>
            <person name="Navarro D."/>
            <person name="Chevret D."/>
            <person name="Henrissat B."/>
            <person name="Piumi F."/>
            <person name="Ruiz-Duenas F.J."/>
            <person name="Martinez A.T."/>
            <person name="Grigoriev I.V."/>
            <person name="Riley R."/>
            <person name="Lipzen A."/>
            <person name="Berrin J.G."/>
            <person name="Master E.R."/>
            <person name="Rosso M.N."/>
        </authorList>
    </citation>
    <scope>NUCLEOTIDE SEQUENCE [LARGE SCALE GENOMIC DNA]</scope>
    <source>
        <strain evidence="1 2">BRFM310</strain>
    </source>
</reference>
<keyword evidence="2" id="KW-1185">Reference proteome</keyword>
<evidence type="ECO:0000313" key="1">
    <source>
        <dbReference type="EMBL" id="OSC96982.1"/>
    </source>
</evidence>
<name>A0A1Y2I8Z6_TRAC3</name>
<evidence type="ECO:0000313" key="2">
    <source>
        <dbReference type="Proteomes" id="UP000193067"/>
    </source>
</evidence>
<dbReference type="Proteomes" id="UP000193067">
    <property type="component" value="Unassembled WGS sequence"/>
</dbReference>
<dbReference type="AlphaFoldDB" id="A0A1Y2I8Z6"/>
<protein>
    <submittedName>
        <fullName evidence="1">Uncharacterized protein</fullName>
    </submittedName>
</protein>
<accession>A0A1Y2I8Z6</accession>
<dbReference type="EMBL" id="KZ084160">
    <property type="protein sequence ID" value="OSC96982.1"/>
    <property type="molecule type" value="Genomic_DNA"/>
</dbReference>
<gene>
    <name evidence="1" type="ORF">PYCCODRAFT_1205447</name>
</gene>
<organism evidence="1 2">
    <name type="scientific">Trametes coccinea (strain BRFM310)</name>
    <name type="common">Pycnoporus coccineus</name>
    <dbReference type="NCBI Taxonomy" id="1353009"/>
    <lineage>
        <taxon>Eukaryota</taxon>
        <taxon>Fungi</taxon>
        <taxon>Dikarya</taxon>
        <taxon>Basidiomycota</taxon>
        <taxon>Agaricomycotina</taxon>
        <taxon>Agaricomycetes</taxon>
        <taxon>Polyporales</taxon>
        <taxon>Polyporaceae</taxon>
        <taxon>Trametes</taxon>
    </lineage>
</organism>
<sequence length="243" mass="26864">MQERGTVLGAGPRRHSVFQRPSCAAQQRPGWYVMSFSLSPFLPLRHGERRWACVALAGQHSSDIVDHGLLARSVSVALVMTPESSSQECLRIDYLYGTAFAKIGRREPWSPMRRPLKMVRPPIATRILSLQLRVRYGGFEVPARASLLCSGMSAVHIETQTIQASVSGRKDADLTPTNICCILTRLIKADAYAATVLRTFSLEVSHDRCPFATDDAPIDRRRAEGHLSSWVATVHPGATSRVQ</sequence>
<proteinExistence type="predicted"/>